<evidence type="ECO:0000256" key="11">
    <source>
        <dbReference type="ARBA" id="ARBA00023054"/>
    </source>
</evidence>
<dbReference type="GO" id="GO:0004674">
    <property type="term" value="F:protein serine/threonine kinase activity"/>
    <property type="evidence" value="ECO:0007669"/>
    <property type="project" value="UniProtKB-KW"/>
</dbReference>
<feature type="domain" description="AGC-kinase C-terminal" evidence="16">
    <location>
        <begin position="48"/>
        <end position="150"/>
    </location>
</feature>
<feature type="region of interest" description="Disordered" evidence="15">
    <location>
        <begin position="833"/>
        <end position="898"/>
    </location>
</feature>
<keyword evidence="9" id="KW-0862">Zinc</keyword>
<feature type="compositionally biased region" description="Basic and acidic residues" evidence="15">
    <location>
        <begin position="99"/>
        <end position="120"/>
    </location>
</feature>
<dbReference type="SMART" id="SM00109">
    <property type="entry name" value="C1"/>
    <property type="match status" value="1"/>
</dbReference>
<accession>A0A8E0VQ43</accession>
<evidence type="ECO:0000259" key="16">
    <source>
        <dbReference type="PROSITE" id="PS51285"/>
    </source>
</evidence>
<sequence>MLCSRECRLGFGPDGSTAVRNHAWFAPEWADLAREQYGSVSEADLSLADWTWSNIRACRAPFQPNLTSETDTAYFPVDTDDEFQRHSRDLSQPVVARQKHSDPLPADHRNSSDRHSHSPETEAFLKKYPGTQLAFAGFSFSSSHPTHLALLNGLHLGPRCAALSAATGEMLKSNEKALSVDDLPPRNTCLVGTQTSLTDPHSTDQSTFLIANNPDVIVHPVATNTSAAATTDDMLLDLQPAEVGSHSGDIAALTELHEKEIAKLTEQLDKVSQEKRTLESELAQRELAHRNALEQVEQRLELVRSEATADLARMEAEVAKWKSVAQSEQAARQSAEAAGSVAVATATARLAKQAAEVADRVAGSGSRGSLSHVLSSTGPVSQETHAINQSNDALLVAPTSQSDSDHVDANRQVADHPLTSVDSQALATNLLLSRIEEMARRAHRAEAAAREAADALEAEQRFSRLYKDTCAENADQLKEVYRERDELRDLLAASEKTCRRSHEEFEAARRALTEEQQRSARYREATRLAEEDALAASHRATLARREVASLHDQLEQMTQAYAKEKLNFAATVNKLTQVMSGENADALELMLLAQQNEESTRGGLFSGSTKLAALRNMGQQQRLQSQLRQRDRENKRLLTEINRLNTELATTKRAQAQQLDSRLRAAESKLAQLTDEGHNTSAVQFRQNGDTTIPENNPFSDTVQIHDRPEDHGTNRPKLSFVHPVESAPSMGPKPFPSPSPHMVSSVSLTASHLILSQYIPDSSVSGTTGLSSGSGPLALVTPTLSRQSRVQAVTTIFELPLTAICHVRPINSCDLYHQPTEDVPRIFQLIYDRPSSNDSPAPNGMSSNSGHSMTLPRKLSFGSSGIFSAQSPHPLPSRRVVRTDSTSSSSAASQRSGFISPVNNCGVGQLENLGTNNTNDPVHPNSIIPRSPIPPPVSPSVSNGSNWLLPLQGHTFQRITMRVSATCDICRQPCWHLISPPPVLQCTHCQLKLHASHVERQECTLQACDKAMVVYFIRCESESAKQQWVLRLLAAIKHAKGLSPFSSLGFQLPGTELTPNVAVRGNSTKTLPTVSVTTIRRATPSSPDRETVSTLQPTSGVMEDGSPDLLTADTVIHLDTNDDPNLISAVSRNHAPSVSSATSNPNSLLMDHVDHAPRSNSLSSPDLVEEVNDKWPSRGTTRR</sequence>
<feature type="region of interest" description="Disordered" evidence="15">
    <location>
        <begin position="910"/>
        <end position="940"/>
    </location>
</feature>
<feature type="region of interest" description="Disordered" evidence="15">
    <location>
        <begin position="1082"/>
        <end position="1107"/>
    </location>
</feature>
<dbReference type="CDD" id="cd20813">
    <property type="entry name" value="C1_ROCK"/>
    <property type="match status" value="1"/>
</dbReference>
<feature type="region of interest" description="Disordered" evidence="15">
    <location>
        <begin position="1133"/>
        <end position="1184"/>
    </location>
</feature>
<keyword evidence="10" id="KW-0067">ATP-binding</keyword>
<comment type="catalytic activity">
    <reaction evidence="13">
        <text>L-seryl-[protein] + ATP = O-phospho-L-seryl-[protein] + ADP + H(+)</text>
        <dbReference type="Rhea" id="RHEA:17989"/>
        <dbReference type="Rhea" id="RHEA-COMP:9863"/>
        <dbReference type="Rhea" id="RHEA-COMP:11604"/>
        <dbReference type="ChEBI" id="CHEBI:15378"/>
        <dbReference type="ChEBI" id="CHEBI:29999"/>
        <dbReference type="ChEBI" id="CHEBI:30616"/>
        <dbReference type="ChEBI" id="CHEBI:83421"/>
        <dbReference type="ChEBI" id="CHEBI:456216"/>
        <dbReference type="EC" id="2.7.11.1"/>
    </reaction>
</comment>
<evidence type="ECO:0000256" key="3">
    <source>
        <dbReference type="ARBA" id="ARBA00022553"/>
    </source>
</evidence>
<dbReference type="PANTHER" id="PTHR22988:SF71">
    <property type="entry name" value="CITRON RHO-INTERACTING KINASE"/>
    <property type="match status" value="1"/>
</dbReference>
<feature type="region of interest" description="Disordered" evidence="15">
    <location>
        <begin position="86"/>
        <end position="120"/>
    </location>
</feature>
<feature type="compositionally biased region" description="Polar residues" evidence="15">
    <location>
        <begin position="1082"/>
        <end position="1100"/>
    </location>
</feature>
<keyword evidence="2" id="KW-0723">Serine/threonine-protein kinase</keyword>
<dbReference type="InterPro" id="IPR050839">
    <property type="entry name" value="Rho-assoc_Ser/Thr_Kinase"/>
</dbReference>
<dbReference type="PANTHER" id="PTHR22988">
    <property type="entry name" value="MYOTONIC DYSTROPHY S/T KINASE-RELATED"/>
    <property type="match status" value="1"/>
</dbReference>
<reference evidence="17" key="1">
    <citation type="submission" date="2019-05" db="EMBL/GenBank/DDBJ databases">
        <title>Annotation for the trematode Fasciolopsis buski.</title>
        <authorList>
            <person name="Choi Y.-J."/>
        </authorList>
    </citation>
    <scope>NUCLEOTIDE SEQUENCE</scope>
    <source>
        <strain evidence="17">HT</strain>
        <tissue evidence="17">Whole worm</tissue>
    </source>
</reference>
<keyword evidence="5" id="KW-0479">Metal-binding</keyword>
<comment type="caution">
    <text evidence="17">The sequence shown here is derived from an EMBL/GenBank/DDBJ whole genome shotgun (WGS) entry which is preliminary data.</text>
</comment>
<feature type="coiled-coil region" evidence="14">
    <location>
        <begin position="435"/>
        <end position="497"/>
    </location>
</feature>
<evidence type="ECO:0000256" key="13">
    <source>
        <dbReference type="ARBA" id="ARBA00048679"/>
    </source>
</evidence>
<evidence type="ECO:0000256" key="1">
    <source>
        <dbReference type="ARBA" id="ARBA00012513"/>
    </source>
</evidence>
<evidence type="ECO:0000256" key="2">
    <source>
        <dbReference type="ARBA" id="ARBA00022527"/>
    </source>
</evidence>
<dbReference type="GO" id="GO:0031032">
    <property type="term" value="P:actomyosin structure organization"/>
    <property type="evidence" value="ECO:0007669"/>
    <property type="project" value="TreeGrafter"/>
</dbReference>
<protein>
    <recommendedName>
        <fullName evidence="1">non-specific serine/threonine protein kinase</fullName>
        <ecNumber evidence="1">2.7.11.1</ecNumber>
    </recommendedName>
</protein>
<gene>
    <name evidence="17" type="ORF">FBUS_01891</name>
</gene>
<evidence type="ECO:0000313" key="17">
    <source>
        <dbReference type="EMBL" id="KAA0197990.1"/>
    </source>
</evidence>
<evidence type="ECO:0000313" key="18">
    <source>
        <dbReference type="Proteomes" id="UP000728185"/>
    </source>
</evidence>
<feature type="compositionally biased region" description="Low complexity" evidence="15">
    <location>
        <begin position="884"/>
        <end position="897"/>
    </location>
</feature>
<dbReference type="InterPro" id="IPR011993">
    <property type="entry name" value="PH-like_dom_sf"/>
</dbReference>
<feature type="compositionally biased region" description="Polar residues" evidence="15">
    <location>
        <begin position="1133"/>
        <end position="1148"/>
    </location>
</feature>
<feature type="region of interest" description="Disordered" evidence="15">
    <location>
        <begin position="365"/>
        <end position="384"/>
    </location>
</feature>
<dbReference type="InterPro" id="IPR002219">
    <property type="entry name" value="PKC_DAG/PE"/>
</dbReference>
<name>A0A8E0VQ43_9TREM</name>
<evidence type="ECO:0000256" key="9">
    <source>
        <dbReference type="ARBA" id="ARBA00022833"/>
    </source>
</evidence>
<dbReference type="SUPFAM" id="SSF57889">
    <property type="entry name" value="Cysteine-rich domain"/>
    <property type="match status" value="1"/>
</dbReference>
<keyword evidence="6" id="KW-0547">Nucleotide-binding</keyword>
<evidence type="ECO:0000256" key="10">
    <source>
        <dbReference type="ARBA" id="ARBA00022840"/>
    </source>
</evidence>
<keyword evidence="4" id="KW-0808">Transferase</keyword>
<dbReference type="GO" id="GO:0008270">
    <property type="term" value="F:zinc ion binding"/>
    <property type="evidence" value="ECO:0007669"/>
    <property type="project" value="UniProtKB-KW"/>
</dbReference>
<keyword evidence="3" id="KW-0597">Phosphoprotein</keyword>
<dbReference type="InterPro" id="IPR000961">
    <property type="entry name" value="AGC-kinase_C"/>
</dbReference>
<evidence type="ECO:0000256" key="8">
    <source>
        <dbReference type="ARBA" id="ARBA00022777"/>
    </source>
</evidence>
<keyword evidence="18" id="KW-1185">Reference proteome</keyword>
<dbReference type="OrthoDB" id="6278579at2759"/>
<dbReference type="Gene3D" id="3.30.60.20">
    <property type="match status" value="1"/>
</dbReference>
<evidence type="ECO:0000256" key="12">
    <source>
        <dbReference type="ARBA" id="ARBA00047899"/>
    </source>
</evidence>
<feature type="compositionally biased region" description="Polar residues" evidence="15">
    <location>
        <begin position="367"/>
        <end position="384"/>
    </location>
</feature>
<dbReference type="EMBL" id="LUCM01002008">
    <property type="protein sequence ID" value="KAA0197990.1"/>
    <property type="molecule type" value="Genomic_DNA"/>
</dbReference>
<dbReference type="GO" id="GO:0005524">
    <property type="term" value="F:ATP binding"/>
    <property type="evidence" value="ECO:0007669"/>
    <property type="project" value="UniProtKB-KW"/>
</dbReference>
<evidence type="ECO:0000256" key="6">
    <source>
        <dbReference type="ARBA" id="ARBA00022741"/>
    </source>
</evidence>
<feature type="compositionally biased region" description="Polar residues" evidence="15">
    <location>
        <begin position="835"/>
        <end position="853"/>
    </location>
</feature>
<dbReference type="GO" id="GO:0005856">
    <property type="term" value="C:cytoskeleton"/>
    <property type="evidence" value="ECO:0007669"/>
    <property type="project" value="TreeGrafter"/>
</dbReference>
<dbReference type="PROSITE" id="PS51285">
    <property type="entry name" value="AGC_KINASE_CTER"/>
    <property type="match status" value="1"/>
</dbReference>
<organism evidence="17 18">
    <name type="scientific">Fasciolopsis buskii</name>
    <dbReference type="NCBI Taxonomy" id="27845"/>
    <lineage>
        <taxon>Eukaryota</taxon>
        <taxon>Metazoa</taxon>
        <taxon>Spiralia</taxon>
        <taxon>Lophotrochozoa</taxon>
        <taxon>Platyhelminthes</taxon>
        <taxon>Trematoda</taxon>
        <taxon>Digenea</taxon>
        <taxon>Plagiorchiida</taxon>
        <taxon>Echinostomata</taxon>
        <taxon>Echinostomatoidea</taxon>
        <taxon>Fasciolidae</taxon>
        <taxon>Fasciolopsis</taxon>
    </lineage>
</organism>
<keyword evidence="8" id="KW-0418">Kinase</keyword>
<feature type="coiled-coil region" evidence="14">
    <location>
        <begin position="254"/>
        <end position="324"/>
    </location>
</feature>
<feature type="compositionally biased region" description="Polar residues" evidence="15">
    <location>
        <begin position="862"/>
        <end position="872"/>
    </location>
</feature>
<keyword evidence="7" id="KW-0863">Zinc-finger</keyword>
<feature type="coiled-coil region" evidence="14">
    <location>
        <begin position="540"/>
        <end position="567"/>
    </location>
</feature>
<proteinExistence type="predicted"/>
<dbReference type="GO" id="GO:0005737">
    <property type="term" value="C:cytoplasm"/>
    <property type="evidence" value="ECO:0007669"/>
    <property type="project" value="TreeGrafter"/>
</dbReference>
<evidence type="ECO:0000256" key="14">
    <source>
        <dbReference type="SAM" id="Coils"/>
    </source>
</evidence>
<comment type="catalytic activity">
    <reaction evidence="12">
        <text>L-threonyl-[protein] + ATP = O-phospho-L-threonyl-[protein] + ADP + H(+)</text>
        <dbReference type="Rhea" id="RHEA:46608"/>
        <dbReference type="Rhea" id="RHEA-COMP:11060"/>
        <dbReference type="Rhea" id="RHEA-COMP:11605"/>
        <dbReference type="ChEBI" id="CHEBI:15378"/>
        <dbReference type="ChEBI" id="CHEBI:30013"/>
        <dbReference type="ChEBI" id="CHEBI:30616"/>
        <dbReference type="ChEBI" id="CHEBI:61977"/>
        <dbReference type="ChEBI" id="CHEBI:456216"/>
        <dbReference type="EC" id="2.7.11.1"/>
    </reaction>
</comment>
<evidence type="ECO:0000256" key="5">
    <source>
        <dbReference type="ARBA" id="ARBA00022723"/>
    </source>
</evidence>
<evidence type="ECO:0000256" key="15">
    <source>
        <dbReference type="SAM" id="MobiDB-lite"/>
    </source>
</evidence>
<dbReference type="EC" id="2.7.11.1" evidence="1"/>
<dbReference type="InterPro" id="IPR046349">
    <property type="entry name" value="C1-like_sf"/>
</dbReference>
<feature type="coiled-coil region" evidence="14">
    <location>
        <begin position="620"/>
        <end position="676"/>
    </location>
</feature>
<evidence type="ECO:0000256" key="4">
    <source>
        <dbReference type="ARBA" id="ARBA00022679"/>
    </source>
</evidence>
<keyword evidence="11 14" id="KW-0175">Coiled coil</keyword>
<dbReference type="AlphaFoldDB" id="A0A8E0VQ43"/>
<dbReference type="Gene3D" id="2.30.29.30">
    <property type="entry name" value="Pleckstrin-homology domain (PH domain)/Phosphotyrosine-binding domain (PTB)"/>
    <property type="match status" value="1"/>
</dbReference>
<evidence type="ECO:0000256" key="7">
    <source>
        <dbReference type="ARBA" id="ARBA00022771"/>
    </source>
</evidence>
<dbReference type="Proteomes" id="UP000728185">
    <property type="component" value="Unassembled WGS sequence"/>
</dbReference>